<accession>A0A1I7Z9I4</accession>
<evidence type="ECO:0000313" key="1">
    <source>
        <dbReference type="Proteomes" id="UP000095287"/>
    </source>
</evidence>
<dbReference type="AlphaFoldDB" id="A0A1I7Z9I4"/>
<dbReference type="WBParaSite" id="L893_g24212.t1">
    <property type="protein sequence ID" value="L893_g24212.t1"/>
    <property type="gene ID" value="L893_g24212"/>
</dbReference>
<name>A0A1I7Z9I4_9BILA</name>
<protein>
    <submittedName>
        <fullName evidence="2">DUF1738 domain-containing protein</fullName>
    </submittedName>
</protein>
<dbReference type="Proteomes" id="UP000095287">
    <property type="component" value="Unplaced"/>
</dbReference>
<reference evidence="2" key="1">
    <citation type="submission" date="2016-11" db="UniProtKB">
        <authorList>
            <consortium name="WormBaseParasite"/>
        </authorList>
    </citation>
    <scope>IDENTIFICATION</scope>
</reference>
<evidence type="ECO:0000313" key="2">
    <source>
        <dbReference type="WBParaSite" id="L893_g24212.t1"/>
    </source>
</evidence>
<proteinExistence type="predicted"/>
<organism evidence="1 2">
    <name type="scientific">Steinernema glaseri</name>
    <dbReference type="NCBI Taxonomy" id="37863"/>
    <lineage>
        <taxon>Eukaryota</taxon>
        <taxon>Metazoa</taxon>
        <taxon>Ecdysozoa</taxon>
        <taxon>Nematoda</taxon>
        <taxon>Chromadorea</taxon>
        <taxon>Rhabditida</taxon>
        <taxon>Tylenchina</taxon>
        <taxon>Panagrolaimomorpha</taxon>
        <taxon>Strongyloidoidea</taxon>
        <taxon>Steinernematidae</taxon>
        <taxon>Steinernema</taxon>
    </lineage>
</organism>
<keyword evidence="1" id="KW-1185">Reference proteome</keyword>
<sequence length="198" mass="22633">MLRGKYCYANTSVAGHLKSEPVETIAGLSRQQQDSYFSLHDIADIYFTLYLWIRAIKAERLKNQIRKDGKVRAVFVNYLLFEVYASLDSLTTAPKTGEFALQAVSHSTYLCLRAMSTPQIKCPHIKNRRCYIWMFYTNTSCKVLNHVLFLFVSAAKEMYVHRITSQCFSSGIDVVARAHVHADSLEIREFPRGHVSAV</sequence>